<evidence type="ECO:0000256" key="7">
    <source>
        <dbReference type="ARBA" id="ARBA00023237"/>
    </source>
</evidence>
<evidence type="ECO:0000256" key="1">
    <source>
        <dbReference type="ARBA" id="ARBA00004442"/>
    </source>
</evidence>
<dbReference type="GO" id="GO:0009279">
    <property type="term" value="C:cell outer membrane"/>
    <property type="evidence" value="ECO:0007669"/>
    <property type="project" value="UniProtKB-SubCell"/>
</dbReference>
<keyword evidence="8" id="KW-0175">Coiled coil</keyword>
<dbReference type="PANTHER" id="PTHR30026:SF21">
    <property type="entry name" value="SLR1270 PROTEIN"/>
    <property type="match status" value="1"/>
</dbReference>
<reference evidence="9 10" key="1">
    <citation type="submission" date="2020-01" db="EMBL/GenBank/DDBJ databases">
        <authorList>
            <person name="Chen J."/>
            <person name="Zhu S."/>
            <person name="Yang J."/>
        </authorList>
    </citation>
    <scope>NUCLEOTIDE SEQUENCE [LARGE SCALE GENOMIC DNA]</scope>
    <source>
        <strain evidence="9 10">345S023</strain>
    </source>
</reference>
<comment type="caution">
    <text evidence="9">The sequence shown here is derived from an EMBL/GenBank/DDBJ whole genome shotgun (WGS) entry which is preliminary data.</text>
</comment>
<keyword evidence="4" id="KW-1134">Transmembrane beta strand</keyword>
<evidence type="ECO:0000256" key="2">
    <source>
        <dbReference type="ARBA" id="ARBA00007613"/>
    </source>
</evidence>
<evidence type="ECO:0000256" key="6">
    <source>
        <dbReference type="ARBA" id="ARBA00023136"/>
    </source>
</evidence>
<dbReference type="GO" id="GO:0015562">
    <property type="term" value="F:efflux transmembrane transporter activity"/>
    <property type="evidence" value="ECO:0007669"/>
    <property type="project" value="InterPro"/>
</dbReference>
<gene>
    <name evidence="9" type="ORF">GTH32_10815</name>
</gene>
<comment type="subcellular location">
    <subcellularLocation>
        <location evidence="1">Cell outer membrane</location>
    </subcellularLocation>
</comment>
<evidence type="ECO:0000313" key="9">
    <source>
        <dbReference type="EMBL" id="NDV91674.1"/>
    </source>
</evidence>
<dbReference type="Pfam" id="PF02321">
    <property type="entry name" value="OEP"/>
    <property type="match status" value="1"/>
</dbReference>
<dbReference type="GO" id="GO:0015288">
    <property type="term" value="F:porin activity"/>
    <property type="evidence" value="ECO:0007669"/>
    <property type="project" value="TreeGrafter"/>
</dbReference>
<evidence type="ECO:0000256" key="5">
    <source>
        <dbReference type="ARBA" id="ARBA00022692"/>
    </source>
</evidence>
<evidence type="ECO:0000313" key="10">
    <source>
        <dbReference type="Proteomes" id="UP000470213"/>
    </source>
</evidence>
<dbReference type="InterPro" id="IPR051906">
    <property type="entry name" value="TolC-like"/>
</dbReference>
<dbReference type="Gene3D" id="1.20.1600.10">
    <property type="entry name" value="Outer membrane efflux proteins (OEP)"/>
    <property type="match status" value="1"/>
</dbReference>
<keyword evidence="10" id="KW-1185">Reference proteome</keyword>
<accession>A0A7X5LLT4</accession>
<dbReference type="AlphaFoldDB" id="A0A7X5LLT4"/>
<name>A0A7X5LLT4_9ALTE</name>
<feature type="coiled-coil region" evidence="8">
    <location>
        <begin position="317"/>
        <end position="426"/>
    </location>
</feature>
<keyword evidence="7" id="KW-0998">Cell outer membrane</keyword>
<evidence type="ECO:0000256" key="3">
    <source>
        <dbReference type="ARBA" id="ARBA00022448"/>
    </source>
</evidence>
<dbReference type="EMBL" id="JAAAWN010000013">
    <property type="protein sequence ID" value="NDV91674.1"/>
    <property type="molecule type" value="Genomic_DNA"/>
</dbReference>
<dbReference type="PANTHER" id="PTHR30026">
    <property type="entry name" value="OUTER MEMBRANE PROTEIN TOLC"/>
    <property type="match status" value="1"/>
</dbReference>
<keyword evidence="3" id="KW-0813">Transport</keyword>
<proteinExistence type="inferred from homology"/>
<comment type="similarity">
    <text evidence="2">Belongs to the outer membrane factor (OMF) (TC 1.B.17) family.</text>
</comment>
<sequence length="435" mass="49158">MQFRHPYSRAINEGSIQAQADIDIAQSAFDPYVEQDSFSRVSGYYDGTSLQQRVIKPLENYNASLFSQYRVTNGDFPVYEQEYQTLSGGEASVGVALSLLKGRDIDKRRVGMKNARLQAELWQAEANLLLNEFIYKGISDYLIWYESALQVQAVQSLLNNAAEREKAISTRVEKGDMAEIELTEFKANILQQKLLVETLKQKRDGYSRAVSYFWRDTNGEVIDLASVTTMPTNIEWPFWVGEAQVHALKKRIAAHPVLTRLRIEQAQNENKIALAQNTLLPKLDIKASIARDIGAGAASLEETEGKLGLSFSYPLGNRKAKAEVVKVQSKKRQIEDKLTATQERIVQSFEQAYTYWQQAKNIAALQQQNARLARELSLMEQKRFDAGDSDMFVLNARASSEIKAQMKEIEAQVDLLKAELALYKVAAALLSYDYQ</sequence>
<organism evidence="9 10">
    <name type="scientific">Alteromonas profundi</name>
    <dbReference type="NCBI Taxonomy" id="2696062"/>
    <lineage>
        <taxon>Bacteria</taxon>
        <taxon>Pseudomonadati</taxon>
        <taxon>Pseudomonadota</taxon>
        <taxon>Gammaproteobacteria</taxon>
        <taxon>Alteromonadales</taxon>
        <taxon>Alteromonadaceae</taxon>
        <taxon>Alteromonas/Salinimonas group</taxon>
        <taxon>Alteromonas</taxon>
    </lineage>
</organism>
<keyword evidence="6" id="KW-0472">Membrane</keyword>
<evidence type="ECO:0000256" key="4">
    <source>
        <dbReference type="ARBA" id="ARBA00022452"/>
    </source>
</evidence>
<evidence type="ECO:0000256" key="8">
    <source>
        <dbReference type="SAM" id="Coils"/>
    </source>
</evidence>
<dbReference type="SUPFAM" id="SSF56954">
    <property type="entry name" value="Outer membrane efflux proteins (OEP)"/>
    <property type="match status" value="1"/>
</dbReference>
<protein>
    <submittedName>
        <fullName evidence="9">TolC family protein</fullName>
    </submittedName>
</protein>
<keyword evidence="5" id="KW-0812">Transmembrane</keyword>
<dbReference type="Proteomes" id="UP000470213">
    <property type="component" value="Unassembled WGS sequence"/>
</dbReference>
<dbReference type="GO" id="GO:1990281">
    <property type="term" value="C:efflux pump complex"/>
    <property type="evidence" value="ECO:0007669"/>
    <property type="project" value="TreeGrafter"/>
</dbReference>
<dbReference type="InterPro" id="IPR003423">
    <property type="entry name" value="OMP_efflux"/>
</dbReference>